<dbReference type="Proteomes" id="UP001633002">
    <property type="component" value="Unassembled WGS sequence"/>
</dbReference>
<protein>
    <submittedName>
        <fullName evidence="2">Uncharacterized protein</fullName>
    </submittedName>
</protein>
<reference evidence="2 3" key="1">
    <citation type="submission" date="2024-09" db="EMBL/GenBank/DDBJ databases">
        <title>Chromosome-scale assembly of Riccia sorocarpa.</title>
        <authorList>
            <person name="Paukszto L."/>
        </authorList>
    </citation>
    <scope>NUCLEOTIDE SEQUENCE [LARGE SCALE GENOMIC DNA]</scope>
    <source>
        <strain evidence="2">LP-2024</strain>
        <tissue evidence="2">Aerial parts of the thallus</tissue>
    </source>
</reference>
<proteinExistence type="predicted"/>
<dbReference type="EMBL" id="JBJQOH010000007">
    <property type="protein sequence ID" value="KAL3679722.1"/>
    <property type="molecule type" value="Genomic_DNA"/>
</dbReference>
<comment type="caution">
    <text evidence="2">The sequence shown here is derived from an EMBL/GenBank/DDBJ whole genome shotgun (WGS) entry which is preliminary data.</text>
</comment>
<accession>A0ABD3GMJ8</accession>
<organism evidence="2 3">
    <name type="scientific">Riccia sorocarpa</name>
    <dbReference type="NCBI Taxonomy" id="122646"/>
    <lineage>
        <taxon>Eukaryota</taxon>
        <taxon>Viridiplantae</taxon>
        <taxon>Streptophyta</taxon>
        <taxon>Embryophyta</taxon>
        <taxon>Marchantiophyta</taxon>
        <taxon>Marchantiopsida</taxon>
        <taxon>Marchantiidae</taxon>
        <taxon>Marchantiales</taxon>
        <taxon>Ricciaceae</taxon>
        <taxon>Riccia</taxon>
    </lineage>
</organism>
<keyword evidence="1" id="KW-0175">Coiled coil</keyword>
<name>A0ABD3GMJ8_9MARC</name>
<gene>
    <name evidence="2" type="ORF">R1sor_022678</name>
</gene>
<dbReference type="AlphaFoldDB" id="A0ABD3GMJ8"/>
<sequence>MFSPEEVIPQLDLSKLKGTGLLTISGPAFIGRQGEMGQLQLDISEGALKKLLFFSNDAEMNRVVPPVEMEREFFRRSGYPNYTKAFPLLKKWFRYEGTEKARNEGWFVDKFSKYRQEGHSHGDVLDRRVRFVIRQIMRTIGKSPHTPYCSATLAILAMSHVDPQLSEFCPDWHTFVHPELVRVLLSTKQDSTSQAKFHEGWLVTVDIMQMSYEANEGVVGGKQLQIKNASRAVNAFDDTRAEWDAERGQLVRERDQLKDELLKAQAEAKLLKKHAEDLKTQFEHERSEWERENRQLVEEIASLQDSQVAIAEREDQVQRQLEEFRKRLEAKDKVQQQAVEQVESVQDLKDHIRQKEEEIDRV</sequence>
<evidence type="ECO:0000256" key="1">
    <source>
        <dbReference type="SAM" id="Coils"/>
    </source>
</evidence>
<evidence type="ECO:0000313" key="2">
    <source>
        <dbReference type="EMBL" id="KAL3679722.1"/>
    </source>
</evidence>
<evidence type="ECO:0000313" key="3">
    <source>
        <dbReference type="Proteomes" id="UP001633002"/>
    </source>
</evidence>
<keyword evidence="3" id="KW-1185">Reference proteome</keyword>
<feature type="coiled-coil region" evidence="1">
    <location>
        <begin position="240"/>
        <end position="358"/>
    </location>
</feature>